<dbReference type="Gene3D" id="3.40.1370.10">
    <property type="match status" value="1"/>
</dbReference>
<reference evidence="5" key="1">
    <citation type="journal article" date="2014" name="Science">
        <title>The coffee genome provides insight into the convergent evolution of caffeine biosynthesis.</title>
        <authorList>
            <person name="Denoeud F."/>
            <person name="Carretero-Paulet L."/>
            <person name="Dereeper A."/>
            <person name="Droc G."/>
            <person name="Guyot R."/>
            <person name="Pietrella M."/>
            <person name="Zheng C."/>
            <person name="Alberti A."/>
            <person name="Anthony F."/>
            <person name="Aprea G."/>
            <person name="Aury J.M."/>
            <person name="Bento P."/>
            <person name="Bernard M."/>
            <person name="Bocs S."/>
            <person name="Campa C."/>
            <person name="Cenci A."/>
            <person name="Combes M.C."/>
            <person name="Crouzillat D."/>
            <person name="Da Silva C."/>
            <person name="Daddiego L."/>
            <person name="De Bellis F."/>
            <person name="Dussert S."/>
            <person name="Garsmeur O."/>
            <person name="Gayraud T."/>
            <person name="Guignon V."/>
            <person name="Jahn K."/>
            <person name="Jamilloux V."/>
            <person name="Joet T."/>
            <person name="Labadie K."/>
            <person name="Lan T."/>
            <person name="Leclercq J."/>
            <person name="Lepelley M."/>
            <person name="Leroy T."/>
            <person name="Li L.T."/>
            <person name="Librado P."/>
            <person name="Lopez L."/>
            <person name="Munoz A."/>
            <person name="Noel B."/>
            <person name="Pallavicini A."/>
            <person name="Perrotta G."/>
            <person name="Poncet V."/>
            <person name="Pot D."/>
            <person name="Priyono X."/>
            <person name="Rigoreau M."/>
            <person name="Rouard M."/>
            <person name="Rozas J."/>
            <person name="Tranchant-Dubreuil C."/>
            <person name="VanBuren R."/>
            <person name="Zhang Q."/>
            <person name="Andrade A.C."/>
            <person name="Argout X."/>
            <person name="Bertrand B."/>
            <person name="de Kochko A."/>
            <person name="Graziosi G."/>
            <person name="Henry R.J."/>
            <person name="Jayarama X."/>
            <person name="Ming R."/>
            <person name="Nagai C."/>
            <person name="Rounsley S."/>
            <person name="Sankoff D."/>
            <person name="Giuliano G."/>
            <person name="Albert V.A."/>
            <person name="Wincker P."/>
            <person name="Lashermes P."/>
        </authorList>
    </citation>
    <scope>NUCLEOTIDE SEQUENCE [LARGE SCALE GENOMIC DNA]</scope>
    <source>
        <strain evidence="5">cv. DH200-94</strain>
    </source>
</reference>
<dbReference type="Proteomes" id="UP000295252">
    <property type="component" value="Chromosome IX"/>
</dbReference>
<evidence type="ECO:0000313" key="5">
    <source>
        <dbReference type="Proteomes" id="UP000295252"/>
    </source>
</evidence>
<evidence type="ECO:0000256" key="3">
    <source>
        <dbReference type="ARBA" id="ARBA00023274"/>
    </source>
</evidence>
<dbReference type="OrthoDB" id="890529at2759"/>
<evidence type="ECO:0000256" key="2">
    <source>
        <dbReference type="ARBA" id="ARBA00022980"/>
    </source>
</evidence>
<dbReference type="GO" id="GO:0005840">
    <property type="term" value="C:ribosome"/>
    <property type="evidence" value="ECO:0007669"/>
    <property type="project" value="UniProtKB-KW"/>
</dbReference>
<dbReference type="AlphaFoldDB" id="A0A068V507"/>
<dbReference type="EMBL" id="HG739188">
    <property type="protein sequence ID" value="CDP15706.1"/>
    <property type="molecule type" value="Genomic_DNA"/>
</dbReference>
<keyword evidence="2" id="KW-0689">Ribosomal protein</keyword>
<dbReference type="GO" id="GO:0006412">
    <property type="term" value="P:translation"/>
    <property type="evidence" value="ECO:0007669"/>
    <property type="project" value="InterPro"/>
</dbReference>
<keyword evidence="3" id="KW-0687">Ribonucleoprotein</keyword>
<organism evidence="4 5">
    <name type="scientific">Coffea canephora</name>
    <name type="common">Robusta coffee</name>
    <dbReference type="NCBI Taxonomy" id="49390"/>
    <lineage>
        <taxon>Eukaryota</taxon>
        <taxon>Viridiplantae</taxon>
        <taxon>Streptophyta</taxon>
        <taxon>Embryophyta</taxon>
        <taxon>Tracheophyta</taxon>
        <taxon>Spermatophyta</taxon>
        <taxon>Magnoliopsida</taxon>
        <taxon>eudicotyledons</taxon>
        <taxon>Gunneridae</taxon>
        <taxon>Pentapetalae</taxon>
        <taxon>asterids</taxon>
        <taxon>lamiids</taxon>
        <taxon>Gentianales</taxon>
        <taxon>Rubiaceae</taxon>
        <taxon>Ixoroideae</taxon>
        <taxon>Gardenieae complex</taxon>
        <taxon>Bertiereae - Coffeeae clade</taxon>
        <taxon>Coffeeae</taxon>
        <taxon>Coffea</taxon>
    </lineage>
</organism>
<dbReference type="PANTHER" id="PTHR19431">
    <property type="entry name" value="60S RIBOSOMAL PROTEIN L4"/>
    <property type="match status" value="1"/>
</dbReference>
<dbReference type="STRING" id="49390.A0A068V507"/>
<dbReference type="GO" id="GO:0003735">
    <property type="term" value="F:structural constituent of ribosome"/>
    <property type="evidence" value="ECO:0007669"/>
    <property type="project" value="InterPro"/>
</dbReference>
<dbReference type="InParanoid" id="A0A068V507"/>
<dbReference type="InterPro" id="IPR045240">
    <property type="entry name" value="Ribosomal_uL4_euk/arch"/>
</dbReference>
<comment type="similarity">
    <text evidence="1">Belongs to the universal ribosomal protein uL4 family.</text>
</comment>
<evidence type="ECO:0000256" key="1">
    <source>
        <dbReference type="ARBA" id="ARBA00010528"/>
    </source>
</evidence>
<gene>
    <name evidence="4" type="ORF">GSCOC_T00015712001</name>
</gene>
<dbReference type="Gramene" id="CDP15706">
    <property type="protein sequence ID" value="CDP15706"/>
    <property type="gene ID" value="GSCOC_T00015712001"/>
</dbReference>
<dbReference type="InterPro" id="IPR023574">
    <property type="entry name" value="Ribosomal_uL4_dom_sf"/>
</dbReference>
<sequence>MASTAILPVVTVIPLENEMEADANSLPLPDVMKAPIRPDILQDVHHDISKNSRQPYVVSRSAGHQTSAESWGTSRAVSCISRVPGGGTHLPARVPMATCATAAACLLRPRSGAIGIAGPNQQETVCCGFCHRRLCSAFPCHGPRPPHRVYPANPLCDLRFC</sequence>
<dbReference type="PhylomeDB" id="A0A068V507"/>
<protein>
    <submittedName>
        <fullName evidence="4">Uncharacterized protein</fullName>
    </submittedName>
</protein>
<dbReference type="SUPFAM" id="SSF52166">
    <property type="entry name" value="Ribosomal protein L4"/>
    <property type="match status" value="1"/>
</dbReference>
<dbReference type="GO" id="GO:1990904">
    <property type="term" value="C:ribonucleoprotein complex"/>
    <property type="evidence" value="ECO:0007669"/>
    <property type="project" value="UniProtKB-KW"/>
</dbReference>
<proteinExistence type="inferred from homology"/>
<accession>A0A068V507</accession>
<keyword evidence="5" id="KW-1185">Reference proteome</keyword>
<evidence type="ECO:0000313" key="4">
    <source>
        <dbReference type="EMBL" id="CDP15706.1"/>
    </source>
</evidence>
<name>A0A068V507_COFCA</name>